<proteinExistence type="predicted"/>
<evidence type="ECO:0000313" key="1">
    <source>
        <dbReference type="EMBL" id="BAP86497.1"/>
    </source>
</evidence>
<accession>A0A0A1GW59</accession>
<evidence type="ECO:0000313" key="2">
    <source>
        <dbReference type="Proteomes" id="UP000031620"/>
    </source>
</evidence>
<dbReference type="EMBL" id="AP014680">
    <property type="protein sequence ID" value="BAP86497.1"/>
    <property type="molecule type" value="Genomic_DNA"/>
</dbReference>
<dbReference type="HOGENOM" id="CLU_3119120_0_0_9"/>
<dbReference type="KEGG" id="lho:LOOC260_119910"/>
<organism evidence="1 2">
    <name type="scientific">Paucilactobacillus hokkaidonensis JCM 18461</name>
    <dbReference type="NCBI Taxonomy" id="1291742"/>
    <lineage>
        <taxon>Bacteria</taxon>
        <taxon>Bacillati</taxon>
        <taxon>Bacillota</taxon>
        <taxon>Bacilli</taxon>
        <taxon>Lactobacillales</taxon>
        <taxon>Lactobacillaceae</taxon>
        <taxon>Paucilactobacillus</taxon>
    </lineage>
</organism>
<gene>
    <name evidence="1" type="ORF">LOOC260_119910</name>
</gene>
<protein>
    <submittedName>
        <fullName evidence="1">Uncharacterized protein</fullName>
    </submittedName>
</protein>
<dbReference type="Proteomes" id="UP000031620">
    <property type="component" value="Chromosome"/>
</dbReference>
<reference evidence="1 2" key="1">
    <citation type="submission" date="2014-11" db="EMBL/GenBank/DDBJ databases">
        <title>Complete genome sequence and analysis of Lactobacillus hokkaidonensis LOOC260T.</title>
        <authorList>
            <person name="Tanizawa Y."/>
            <person name="Tohno M."/>
            <person name="Kaminuma E."/>
            <person name="Nakamura Y."/>
            <person name="Arita M."/>
        </authorList>
    </citation>
    <scope>NUCLEOTIDE SEQUENCE [LARGE SCALE GENOMIC DNA]</scope>
    <source>
        <strain evidence="1 2">LOOC260</strain>
    </source>
</reference>
<dbReference type="AlphaFoldDB" id="A0A0A1GW59"/>
<name>A0A0A1GW59_9LACO</name>
<sequence length="50" mass="5478">MIAANIKAIGNDKAGQMACVNVPAIKTVKIDKNMAIDKIEDKFFDKLRAD</sequence>